<dbReference type="Proteomes" id="UP000886520">
    <property type="component" value="Chromosome 1"/>
</dbReference>
<name>A0A9D4ZQP5_ADICA</name>
<evidence type="ECO:0000313" key="2">
    <source>
        <dbReference type="Proteomes" id="UP000886520"/>
    </source>
</evidence>
<evidence type="ECO:0000313" key="1">
    <source>
        <dbReference type="EMBL" id="KAI5084233.1"/>
    </source>
</evidence>
<organism evidence="1 2">
    <name type="scientific">Adiantum capillus-veneris</name>
    <name type="common">Maidenhair fern</name>
    <dbReference type="NCBI Taxonomy" id="13818"/>
    <lineage>
        <taxon>Eukaryota</taxon>
        <taxon>Viridiplantae</taxon>
        <taxon>Streptophyta</taxon>
        <taxon>Embryophyta</taxon>
        <taxon>Tracheophyta</taxon>
        <taxon>Polypodiopsida</taxon>
        <taxon>Polypodiidae</taxon>
        <taxon>Polypodiales</taxon>
        <taxon>Pteridineae</taxon>
        <taxon>Pteridaceae</taxon>
        <taxon>Vittarioideae</taxon>
        <taxon>Adiantum</taxon>
    </lineage>
</organism>
<gene>
    <name evidence="1" type="ORF">GOP47_0000402</name>
</gene>
<proteinExistence type="predicted"/>
<keyword evidence="2" id="KW-1185">Reference proteome</keyword>
<dbReference type="AlphaFoldDB" id="A0A9D4ZQP5"/>
<sequence>MVMESTVQSIYIMNEVTWMSLVRTSEKNNLKDMVQPLAWLKHNFFWLRSPIDGLRIMYEVSGHKVRGRLAKRGQPGYVPPWTEPGDHVIAFSDDYQMKVSFIVEVDEPRRKALLVWLDDAESEIFWLDWKSIVTVIPSSTKGRAHEGMSSQRTCHGVVVRKAFV</sequence>
<reference evidence="1" key="1">
    <citation type="submission" date="2021-01" db="EMBL/GenBank/DDBJ databases">
        <title>Adiantum capillus-veneris genome.</title>
        <authorList>
            <person name="Fang Y."/>
            <person name="Liao Q."/>
        </authorList>
    </citation>
    <scope>NUCLEOTIDE SEQUENCE</scope>
    <source>
        <strain evidence="1">H3</strain>
        <tissue evidence="1">Leaf</tissue>
    </source>
</reference>
<dbReference type="OrthoDB" id="1993903at2759"/>
<protein>
    <submittedName>
        <fullName evidence="1">Uncharacterized protein</fullName>
    </submittedName>
</protein>
<dbReference type="EMBL" id="JABFUD020000001">
    <property type="protein sequence ID" value="KAI5084233.1"/>
    <property type="molecule type" value="Genomic_DNA"/>
</dbReference>
<accession>A0A9D4ZQP5</accession>
<comment type="caution">
    <text evidence="1">The sequence shown here is derived from an EMBL/GenBank/DDBJ whole genome shotgun (WGS) entry which is preliminary data.</text>
</comment>